<dbReference type="AlphaFoldDB" id="A0A1G1V234"/>
<reference evidence="1 2" key="1">
    <citation type="journal article" date="2016" name="Nat. Commun.">
        <title>Thousands of microbial genomes shed light on interconnected biogeochemical processes in an aquifer system.</title>
        <authorList>
            <person name="Anantharaman K."/>
            <person name="Brown C.T."/>
            <person name="Hug L.A."/>
            <person name="Sharon I."/>
            <person name="Castelle C.J."/>
            <person name="Probst A.J."/>
            <person name="Thomas B.C."/>
            <person name="Singh A."/>
            <person name="Wilkins M.J."/>
            <person name="Karaoz U."/>
            <person name="Brodie E.L."/>
            <person name="Williams K.H."/>
            <person name="Hubbard S.S."/>
            <person name="Banfield J.F."/>
        </authorList>
    </citation>
    <scope>NUCLEOTIDE SEQUENCE [LARGE SCALE GENOMIC DNA]</scope>
</reference>
<organism evidence="1 2">
    <name type="scientific">Candidatus Blackburnbacteria bacterium RIFCSPHIGHO2_01_FULL_43_15b</name>
    <dbReference type="NCBI Taxonomy" id="1797513"/>
    <lineage>
        <taxon>Bacteria</taxon>
        <taxon>Candidatus Blackburniibacteriota</taxon>
    </lineage>
</organism>
<dbReference type="EMBL" id="MHBW01000010">
    <property type="protein sequence ID" value="OGY09405.1"/>
    <property type="molecule type" value="Genomic_DNA"/>
</dbReference>
<name>A0A1G1V234_9BACT</name>
<gene>
    <name evidence="1" type="ORF">A2782_01120</name>
</gene>
<proteinExistence type="predicted"/>
<sequence>MSKIKVYYDSKGKTLTVWFDDPKKEAISEEIGDGTIVSKDKRGRIILTPSEFLVEELAGSVPVPKEWKGKDIDEVIESARSEYYLEKYSSK</sequence>
<evidence type="ECO:0000313" key="1">
    <source>
        <dbReference type="EMBL" id="OGY09405.1"/>
    </source>
</evidence>
<dbReference type="STRING" id="1797513.A2782_01120"/>
<accession>A0A1G1V234</accession>
<dbReference type="InterPro" id="IPR019270">
    <property type="entry name" value="DUF2283"/>
</dbReference>
<comment type="caution">
    <text evidence="1">The sequence shown here is derived from an EMBL/GenBank/DDBJ whole genome shotgun (WGS) entry which is preliminary data.</text>
</comment>
<dbReference type="Proteomes" id="UP000177967">
    <property type="component" value="Unassembled WGS sequence"/>
</dbReference>
<protein>
    <recommendedName>
        <fullName evidence="3">DUF2283 domain-containing protein</fullName>
    </recommendedName>
</protein>
<evidence type="ECO:0000313" key="2">
    <source>
        <dbReference type="Proteomes" id="UP000177967"/>
    </source>
</evidence>
<dbReference type="Pfam" id="PF10049">
    <property type="entry name" value="DUF2283"/>
    <property type="match status" value="1"/>
</dbReference>
<evidence type="ECO:0008006" key="3">
    <source>
        <dbReference type="Google" id="ProtNLM"/>
    </source>
</evidence>